<reference evidence="17 19" key="1">
    <citation type="submission" date="2017-12" db="EMBL/GenBank/DDBJ databases">
        <title>Phylogenetic diversity of female urinary microbiome.</title>
        <authorList>
            <person name="Thomas-White K."/>
            <person name="Wolfe A.J."/>
        </authorList>
    </citation>
    <scope>NUCLEOTIDE SEQUENCE [LARGE SCALE GENOMIC DNA]</scope>
    <source>
        <strain evidence="17 19">UMB0119</strain>
    </source>
</reference>
<evidence type="ECO:0000256" key="14">
    <source>
        <dbReference type="PIRSR" id="PIRSR606262-3"/>
    </source>
</evidence>
<evidence type="ECO:0000313" key="19">
    <source>
        <dbReference type="Proteomes" id="UP000234335"/>
    </source>
</evidence>
<comment type="catalytic activity">
    <reaction evidence="10 15">
        <text>2'-deoxycytidine + H2O + H(+) = 2'-deoxyuridine + NH4(+)</text>
        <dbReference type="Rhea" id="RHEA:13433"/>
        <dbReference type="ChEBI" id="CHEBI:15377"/>
        <dbReference type="ChEBI" id="CHEBI:15378"/>
        <dbReference type="ChEBI" id="CHEBI:15698"/>
        <dbReference type="ChEBI" id="CHEBI:16450"/>
        <dbReference type="ChEBI" id="CHEBI:28938"/>
        <dbReference type="EC" id="3.5.4.5"/>
    </reaction>
</comment>
<dbReference type="PANTHER" id="PTHR11644">
    <property type="entry name" value="CYTIDINE DEAMINASE"/>
    <property type="match status" value="1"/>
</dbReference>
<feature type="binding site" evidence="14">
    <location>
        <position position="86"/>
    </location>
    <ligand>
        <name>Zn(2+)</name>
        <dbReference type="ChEBI" id="CHEBI:29105"/>
        <note>catalytic</note>
    </ligand>
</feature>
<dbReference type="EC" id="3.5.4.5" evidence="4 15"/>
<dbReference type="FunFam" id="3.40.140.10:FF:000008">
    <property type="entry name" value="Cytidine deaminase"/>
    <property type="match status" value="1"/>
</dbReference>
<dbReference type="InterPro" id="IPR016192">
    <property type="entry name" value="APOBEC/CMP_deaminase_Zn-bd"/>
</dbReference>
<dbReference type="Proteomes" id="UP000234335">
    <property type="component" value="Unassembled WGS sequence"/>
</dbReference>
<dbReference type="GO" id="GO:0055086">
    <property type="term" value="P:nucleobase-containing small molecule metabolic process"/>
    <property type="evidence" value="ECO:0007669"/>
    <property type="project" value="UniProtKB-ARBA"/>
</dbReference>
<comment type="function">
    <text evidence="2 15">This enzyme scavenges exogenous and endogenous cytidine and 2'-deoxycytidine for UMP synthesis.</text>
</comment>
<evidence type="ECO:0000256" key="7">
    <source>
        <dbReference type="ARBA" id="ARBA00022801"/>
    </source>
</evidence>
<dbReference type="OrthoDB" id="9795347at2"/>
<name>A0A2I1MB37_9FIRM</name>
<dbReference type="GO" id="GO:0042802">
    <property type="term" value="F:identical protein binding"/>
    <property type="evidence" value="ECO:0007669"/>
    <property type="project" value="UniProtKB-ARBA"/>
</dbReference>
<dbReference type="NCBIfam" id="TIGR01354">
    <property type="entry name" value="cyt_deam_tetra"/>
    <property type="match status" value="1"/>
</dbReference>
<dbReference type="GO" id="GO:0008270">
    <property type="term" value="F:zinc ion binding"/>
    <property type="evidence" value="ECO:0007669"/>
    <property type="project" value="UniProtKB-UniRule"/>
</dbReference>
<evidence type="ECO:0000259" key="16">
    <source>
        <dbReference type="PROSITE" id="PS51747"/>
    </source>
</evidence>
<keyword evidence="8 14" id="KW-0862">Zinc</keyword>
<keyword evidence="6 14" id="KW-0479">Metal-binding</keyword>
<dbReference type="EMBL" id="PKGS01000001">
    <property type="protein sequence ID" value="PKZ17327.1"/>
    <property type="molecule type" value="Genomic_DNA"/>
</dbReference>
<evidence type="ECO:0000256" key="11">
    <source>
        <dbReference type="ARBA" id="ARBA00049558"/>
    </source>
</evidence>
<feature type="binding site" evidence="14">
    <location>
        <position position="89"/>
    </location>
    <ligand>
        <name>Zn(2+)</name>
        <dbReference type="ChEBI" id="CHEBI:29105"/>
        <note>catalytic</note>
    </ligand>
</feature>
<feature type="binding site" evidence="14">
    <location>
        <position position="54"/>
    </location>
    <ligand>
        <name>Zn(2+)</name>
        <dbReference type="ChEBI" id="CHEBI:29105"/>
        <note>catalytic</note>
    </ligand>
</feature>
<keyword evidence="7 15" id="KW-0378">Hydrolase</keyword>
<dbReference type="InterPro" id="IPR016193">
    <property type="entry name" value="Cytidine_deaminase-like"/>
</dbReference>
<evidence type="ECO:0000256" key="15">
    <source>
        <dbReference type="RuleBase" id="RU364006"/>
    </source>
</evidence>
<dbReference type="GO" id="GO:0072527">
    <property type="term" value="P:pyrimidine-containing compound metabolic process"/>
    <property type="evidence" value="ECO:0007669"/>
    <property type="project" value="UniProtKB-ARBA"/>
</dbReference>
<evidence type="ECO:0000256" key="3">
    <source>
        <dbReference type="ARBA" id="ARBA00006576"/>
    </source>
</evidence>
<dbReference type="PROSITE" id="PS00903">
    <property type="entry name" value="CYT_DCMP_DEAMINASES_1"/>
    <property type="match status" value="1"/>
</dbReference>
<dbReference type="Gene3D" id="3.40.140.10">
    <property type="entry name" value="Cytidine Deaminase, domain 2"/>
    <property type="match status" value="1"/>
</dbReference>
<evidence type="ECO:0000313" key="18">
    <source>
        <dbReference type="EMBL" id="SUU92989.1"/>
    </source>
</evidence>
<protein>
    <recommendedName>
        <fullName evidence="5 15">Cytidine deaminase</fullName>
        <ecNumber evidence="4 15">3.5.4.5</ecNumber>
    </recommendedName>
    <alternativeName>
        <fullName evidence="9 15">Cytidine aminohydrolase</fullName>
    </alternativeName>
</protein>
<dbReference type="PROSITE" id="PS51747">
    <property type="entry name" value="CYT_DCMP_DEAMINASES_2"/>
    <property type="match status" value="1"/>
</dbReference>
<evidence type="ECO:0000256" key="12">
    <source>
        <dbReference type="PIRSR" id="PIRSR606262-1"/>
    </source>
</evidence>
<sequence length="133" mass="14990">MNEIEYLIDIALKNKNNSYSPYSNFKVSCVVKTKSGAIYKGVNIENAAYSPSLCAERSALSSAISEGEREFLYIVITGDSHDTFPCGVCRQFIREFADDKTKIIIANSIDDYQIFTIEDLLPHSFSNKDLENR</sequence>
<dbReference type="InterPro" id="IPR002125">
    <property type="entry name" value="CMP_dCMP_dom"/>
</dbReference>
<feature type="binding site" evidence="13">
    <location>
        <begin position="43"/>
        <end position="49"/>
    </location>
    <ligand>
        <name>substrate</name>
    </ligand>
</feature>
<evidence type="ECO:0000256" key="10">
    <source>
        <dbReference type="ARBA" id="ARBA00049252"/>
    </source>
</evidence>
<feature type="active site" description="Proton donor" evidence="12">
    <location>
        <position position="56"/>
    </location>
</feature>
<evidence type="ECO:0000256" key="9">
    <source>
        <dbReference type="ARBA" id="ARBA00032005"/>
    </source>
</evidence>
<comment type="catalytic activity">
    <reaction evidence="11 15">
        <text>cytidine + H2O + H(+) = uridine + NH4(+)</text>
        <dbReference type="Rhea" id="RHEA:16069"/>
        <dbReference type="ChEBI" id="CHEBI:15377"/>
        <dbReference type="ChEBI" id="CHEBI:15378"/>
        <dbReference type="ChEBI" id="CHEBI:16704"/>
        <dbReference type="ChEBI" id="CHEBI:17562"/>
        <dbReference type="ChEBI" id="CHEBI:28938"/>
        <dbReference type="EC" id="3.5.4.5"/>
    </reaction>
</comment>
<evidence type="ECO:0000313" key="17">
    <source>
        <dbReference type="EMBL" id="PKZ17327.1"/>
    </source>
</evidence>
<evidence type="ECO:0000256" key="4">
    <source>
        <dbReference type="ARBA" id="ARBA00012783"/>
    </source>
</evidence>
<evidence type="ECO:0000256" key="6">
    <source>
        <dbReference type="ARBA" id="ARBA00022723"/>
    </source>
</evidence>
<dbReference type="NCBIfam" id="NF004064">
    <property type="entry name" value="PRK05578.1"/>
    <property type="match status" value="1"/>
</dbReference>
<evidence type="ECO:0000256" key="2">
    <source>
        <dbReference type="ARBA" id="ARBA00003949"/>
    </source>
</evidence>
<evidence type="ECO:0000313" key="20">
    <source>
        <dbReference type="Proteomes" id="UP000255124"/>
    </source>
</evidence>
<proteinExistence type="inferred from homology"/>
<gene>
    <name evidence="17" type="primary">cdd</name>
    <name evidence="17" type="ORF">CYJ34_01065</name>
    <name evidence="18" type="ORF">NCTC9810_01339</name>
</gene>
<feature type="domain" description="CMP/dCMP-type deaminase" evidence="16">
    <location>
        <begin position="2"/>
        <end position="128"/>
    </location>
</feature>
<dbReference type="Proteomes" id="UP000255124">
    <property type="component" value="Unassembled WGS sequence"/>
</dbReference>
<dbReference type="PANTHER" id="PTHR11644:SF2">
    <property type="entry name" value="CYTIDINE DEAMINASE"/>
    <property type="match status" value="1"/>
</dbReference>
<organism evidence="17 19">
    <name type="scientific">Anaerococcus octavius</name>
    <dbReference type="NCBI Taxonomy" id="54007"/>
    <lineage>
        <taxon>Bacteria</taxon>
        <taxon>Bacillati</taxon>
        <taxon>Bacillota</taxon>
        <taxon>Tissierellia</taxon>
        <taxon>Tissierellales</taxon>
        <taxon>Peptoniphilaceae</taxon>
        <taxon>Anaerococcus</taxon>
    </lineage>
</organism>
<reference evidence="18 20" key="2">
    <citation type="submission" date="2018-06" db="EMBL/GenBank/DDBJ databases">
        <authorList>
            <consortium name="Pathogen Informatics"/>
            <person name="Doyle S."/>
        </authorList>
    </citation>
    <scope>NUCLEOTIDE SEQUENCE [LARGE SCALE GENOMIC DNA]</scope>
    <source>
        <strain evidence="18 20">NCTC9810</strain>
    </source>
</reference>
<dbReference type="RefSeq" id="WP_101539488.1">
    <property type="nucleotide sequence ID" value="NZ_JAPJPW010000003.1"/>
</dbReference>
<dbReference type="CDD" id="cd01283">
    <property type="entry name" value="cytidine_deaminase"/>
    <property type="match status" value="1"/>
</dbReference>
<dbReference type="AlphaFoldDB" id="A0A2I1MB37"/>
<dbReference type="EMBL" id="UFTA01000002">
    <property type="protein sequence ID" value="SUU92989.1"/>
    <property type="molecule type" value="Genomic_DNA"/>
</dbReference>
<dbReference type="Pfam" id="PF00383">
    <property type="entry name" value="dCMP_cyt_deam_1"/>
    <property type="match status" value="1"/>
</dbReference>
<keyword evidence="19" id="KW-1185">Reference proteome</keyword>
<evidence type="ECO:0000256" key="1">
    <source>
        <dbReference type="ARBA" id="ARBA00001947"/>
    </source>
</evidence>
<dbReference type="InterPro" id="IPR050202">
    <property type="entry name" value="Cyt/Deoxycyt_deaminase"/>
</dbReference>
<accession>A0A2I1MB37</accession>
<evidence type="ECO:0000256" key="13">
    <source>
        <dbReference type="PIRSR" id="PIRSR606262-2"/>
    </source>
</evidence>
<comment type="cofactor">
    <cofactor evidence="1 14 15">
        <name>Zn(2+)</name>
        <dbReference type="ChEBI" id="CHEBI:29105"/>
    </cofactor>
</comment>
<dbReference type="GO" id="GO:0005829">
    <property type="term" value="C:cytosol"/>
    <property type="evidence" value="ECO:0007669"/>
    <property type="project" value="TreeGrafter"/>
</dbReference>
<dbReference type="GO" id="GO:0004126">
    <property type="term" value="F:cytidine deaminase activity"/>
    <property type="evidence" value="ECO:0007669"/>
    <property type="project" value="UniProtKB-UniRule"/>
</dbReference>
<evidence type="ECO:0000256" key="8">
    <source>
        <dbReference type="ARBA" id="ARBA00022833"/>
    </source>
</evidence>
<comment type="similarity">
    <text evidence="3 15">Belongs to the cytidine and deoxycytidylate deaminase family.</text>
</comment>
<dbReference type="SUPFAM" id="SSF53927">
    <property type="entry name" value="Cytidine deaminase-like"/>
    <property type="match status" value="1"/>
</dbReference>
<dbReference type="InterPro" id="IPR006262">
    <property type="entry name" value="Cyt_deam_tetra"/>
</dbReference>
<evidence type="ECO:0000256" key="5">
    <source>
        <dbReference type="ARBA" id="ARBA00018266"/>
    </source>
</evidence>